<evidence type="ECO:0000256" key="1">
    <source>
        <dbReference type="SAM" id="MobiDB-lite"/>
    </source>
</evidence>
<feature type="compositionally biased region" description="Low complexity" evidence="1">
    <location>
        <begin position="227"/>
        <end position="250"/>
    </location>
</feature>
<organism evidence="3 4">
    <name type="scientific">Streptomyces chartreusis</name>
    <dbReference type="NCBI Taxonomy" id="1969"/>
    <lineage>
        <taxon>Bacteria</taxon>
        <taxon>Bacillati</taxon>
        <taxon>Actinomycetota</taxon>
        <taxon>Actinomycetes</taxon>
        <taxon>Kitasatosporales</taxon>
        <taxon>Streptomycetaceae</taxon>
        <taxon>Streptomyces</taxon>
    </lineage>
</organism>
<reference evidence="3 4" key="1">
    <citation type="submission" date="2020-06" db="EMBL/GenBank/DDBJ databases">
        <title>Genome mining for natural products.</title>
        <authorList>
            <person name="Zhang B."/>
            <person name="Shi J."/>
            <person name="Ge H."/>
        </authorList>
    </citation>
    <scope>NUCLEOTIDE SEQUENCE [LARGE SCALE GENOMIC DNA]</scope>
    <source>
        <strain evidence="3 4">NA02069</strain>
    </source>
</reference>
<keyword evidence="4" id="KW-1185">Reference proteome</keyword>
<name>A0A7H8T6H6_STRCX</name>
<dbReference type="RefSeq" id="WP_176575695.1">
    <property type="nucleotide sequence ID" value="NZ_CBDRGH010000063.1"/>
</dbReference>
<gene>
    <name evidence="3" type="ORF">HUT05_17925</name>
</gene>
<dbReference type="CDD" id="cd00093">
    <property type="entry name" value="HTH_XRE"/>
    <property type="match status" value="1"/>
</dbReference>
<dbReference type="InterPro" id="IPR010982">
    <property type="entry name" value="Lambda_DNA-bd_dom_sf"/>
</dbReference>
<protein>
    <submittedName>
        <fullName evidence="3">Helix-turn-helix transcriptional regulator</fullName>
    </submittedName>
</protein>
<feature type="region of interest" description="Disordered" evidence="1">
    <location>
        <begin position="206"/>
        <end position="258"/>
    </location>
</feature>
<accession>A0A7H8T6H6</accession>
<sequence>MARPEKPIAYGAPFAGFAHQLRRLRHDAGSPTYAAMSRRIKRRFSVTTLAKAAGGDVLPTLEVTLAYAQACGGGPQYWTEQWLLAQSGALPRPEGSWAAVPPSVSRATSPAAFVEALRQLRLWAGSPSYTRMSALTGLGRSTLADALSCRRGHLPSRDVTSKLVLACMQYAWANRTWLEEAPHIAVTPEQAQRAWMHVWLQLSSQEITRRSPGGRRHATPEPPLQEVTPQPAPTAAPVSATGAAGAAANPGGQGSLRPVEGFSAEAKELAEALQMLFASLNMSARKYAARMHRDASTVSRYLGGRRIPPREFILEMAQAADMRGRPTDKGSLEKLLRLHQAALSSSPSLSDQLSVLAAREEAAVARVRKLEAEIARLRAG</sequence>
<evidence type="ECO:0000313" key="3">
    <source>
        <dbReference type="EMBL" id="QKZ19083.1"/>
    </source>
</evidence>
<dbReference type="SUPFAM" id="SSF47413">
    <property type="entry name" value="lambda repressor-like DNA-binding domains"/>
    <property type="match status" value="1"/>
</dbReference>
<evidence type="ECO:0000313" key="4">
    <source>
        <dbReference type="Proteomes" id="UP000509418"/>
    </source>
</evidence>
<dbReference type="GO" id="GO:0003677">
    <property type="term" value="F:DNA binding"/>
    <property type="evidence" value="ECO:0007669"/>
    <property type="project" value="InterPro"/>
</dbReference>
<dbReference type="Proteomes" id="UP000509418">
    <property type="component" value="Chromosome"/>
</dbReference>
<dbReference type="SMART" id="SM00530">
    <property type="entry name" value="HTH_XRE"/>
    <property type="match status" value="3"/>
</dbReference>
<feature type="domain" description="HTH cro/C1-type" evidence="2">
    <location>
        <begin position="116"/>
        <end position="173"/>
    </location>
</feature>
<dbReference type="InterPro" id="IPR001387">
    <property type="entry name" value="Cro/C1-type_HTH"/>
</dbReference>
<evidence type="ECO:0000259" key="2">
    <source>
        <dbReference type="SMART" id="SM00530"/>
    </source>
</evidence>
<dbReference type="AlphaFoldDB" id="A0A7H8T6H6"/>
<dbReference type="EMBL" id="CP056041">
    <property type="protein sequence ID" value="QKZ19083.1"/>
    <property type="molecule type" value="Genomic_DNA"/>
</dbReference>
<proteinExistence type="predicted"/>
<feature type="domain" description="HTH cro/C1-type" evidence="2">
    <location>
        <begin position="20"/>
        <end position="78"/>
    </location>
</feature>
<feature type="domain" description="HTH cro/C1-type" evidence="2">
    <location>
        <begin position="272"/>
        <end position="329"/>
    </location>
</feature>